<proteinExistence type="predicted"/>
<accession>A0ABW0YUV3</accession>
<dbReference type="RefSeq" id="WP_390314342.1">
    <property type="nucleotide sequence ID" value="NZ_JBHSPB010000002.1"/>
</dbReference>
<sequence>MTRRAVGRLVNQCAHPEGWQTHDGVTTCASGCGTERYMGYAALLTPQPPADTLTRRAAGISRALPADRRADFDQALQDASTPTERGRVLLLWGTMLHDADDTHLAEQARLAHEGKLRTHTEEEVRQMLARRRKTAE</sequence>
<reference evidence="2" key="1">
    <citation type="journal article" date="2019" name="Int. J. Syst. Evol. Microbiol.">
        <title>The Global Catalogue of Microorganisms (GCM) 10K type strain sequencing project: providing services to taxonomists for standard genome sequencing and annotation.</title>
        <authorList>
            <consortium name="The Broad Institute Genomics Platform"/>
            <consortium name="The Broad Institute Genome Sequencing Center for Infectious Disease"/>
            <person name="Wu L."/>
            <person name="Ma J."/>
        </authorList>
    </citation>
    <scope>NUCLEOTIDE SEQUENCE [LARGE SCALE GENOMIC DNA]</scope>
    <source>
        <strain evidence="2">CGMCC 4.7304</strain>
    </source>
</reference>
<dbReference type="Proteomes" id="UP001596083">
    <property type="component" value="Unassembled WGS sequence"/>
</dbReference>
<dbReference type="InterPro" id="IPR046222">
    <property type="entry name" value="DUF6255"/>
</dbReference>
<name>A0ABW0YUV3_9ACTN</name>
<protein>
    <submittedName>
        <fullName evidence="1">DUF6255 family natural product biosynthesis protein</fullName>
    </submittedName>
</protein>
<keyword evidence="2" id="KW-1185">Reference proteome</keyword>
<comment type="caution">
    <text evidence="1">The sequence shown here is derived from an EMBL/GenBank/DDBJ whole genome shotgun (WGS) entry which is preliminary data.</text>
</comment>
<dbReference type="Pfam" id="PF19768">
    <property type="entry name" value="DUF6255"/>
    <property type="match status" value="1"/>
</dbReference>
<evidence type="ECO:0000313" key="1">
    <source>
        <dbReference type="EMBL" id="MFC5719293.1"/>
    </source>
</evidence>
<dbReference type="EMBL" id="JBHSPB010000002">
    <property type="protein sequence ID" value="MFC5719293.1"/>
    <property type="molecule type" value="Genomic_DNA"/>
</dbReference>
<organism evidence="1 2">
    <name type="scientific">Streptomyces gamaensis</name>
    <dbReference type="NCBI Taxonomy" id="1763542"/>
    <lineage>
        <taxon>Bacteria</taxon>
        <taxon>Bacillati</taxon>
        <taxon>Actinomycetota</taxon>
        <taxon>Actinomycetes</taxon>
        <taxon>Kitasatosporales</taxon>
        <taxon>Streptomycetaceae</taxon>
        <taxon>Streptomyces</taxon>
    </lineage>
</organism>
<gene>
    <name evidence="1" type="ORF">ACFP1Z_03715</name>
</gene>
<evidence type="ECO:0000313" key="2">
    <source>
        <dbReference type="Proteomes" id="UP001596083"/>
    </source>
</evidence>